<feature type="non-terminal residue" evidence="1">
    <location>
        <position position="1"/>
    </location>
</feature>
<protein>
    <submittedName>
        <fullName evidence="1">384_t:CDS:1</fullName>
    </submittedName>
</protein>
<name>A0ACA9PQK1_9GLOM</name>
<evidence type="ECO:0000313" key="2">
    <source>
        <dbReference type="Proteomes" id="UP000789366"/>
    </source>
</evidence>
<sequence>QNITVIQGLITTEVKKKINQIIIRSKDGQSNAAKLLHKITKEIYTKTWKNRCKNILTTTASNHNDQSTQNVTHNPTQSHRSTNTDIENNTDPKTIAKK</sequence>
<keyword evidence="2" id="KW-1185">Reference proteome</keyword>
<dbReference type="Proteomes" id="UP000789366">
    <property type="component" value="Unassembled WGS sequence"/>
</dbReference>
<comment type="caution">
    <text evidence="1">The sequence shown here is derived from an EMBL/GenBank/DDBJ whole genome shotgun (WGS) entry which is preliminary data.</text>
</comment>
<gene>
    <name evidence="1" type="ORF">SPELUC_LOCUS11890</name>
</gene>
<reference evidence="1" key="1">
    <citation type="submission" date="2021-06" db="EMBL/GenBank/DDBJ databases">
        <authorList>
            <person name="Kallberg Y."/>
            <person name="Tangrot J."/>
            <person name="Rosling A."/>
        </authorList>
    </citation>
    <scope>NUCLEOTIDE SEQUENCE</scope>
    <source>
        <strain evidence="1">28 12/20/2015</strain>
    </source>
</reference>
<evidence type="ECO:0000313" key="1">
    <source>
        <dbReference type="EMBL" id="CAG8712201.1"/>
    </source>
</evidence>
<feature type="non-terminal residue" evidence="1">
    <location>
        <position position="98"/>
    </location>
</feature>
<dbReference type="EMBL" id="CAJVPW010026383">
    <property type="protein sequence ID" value="CAG8712201.1"/>
    <property type="molecule type" value="Genomic_DNA"/>
</dbReference>
<proteinExistence type="predicted"/>
<accession>A0ACA9PQK1</accession>
<organism evidence="1 2">
    <name type="scientific">Cetraspora pellucida</name>
    <dbReference type="NCBI Taxonomy" id="1433469"/>
    <lineage>
        <taxon>Eukaryota</taxon>
        <taxon>Fungi</taxon>
        <taxon>Fungi incertae sedis</taxon>
        <taxon>Mucoromycota</taxon>
        <taxon>Glomeromycotina</taxon>
        <taxon>Glomeromycetes</taxon>
        <taxon>Diversisporales</taxon>
        <taxon>Gigasporaceae</taxon>
        <taxon>Cetraspora</taxon>
    </lineage>
</organism>